<dbReference type="EMBL" id="BOQE01000001">
    <property type="protein sequence ID" value="GIM44585.1"/>
    <property type="molecule type" value="Genomic_DNA"/>
</dbReference>
<dbReference type="RefSeq" id="WP_282197856.1">
    <property type="nucleotide sequence ID" value="NZ_BOQE01000001.1"/>
</dbReference>
<dbReference type="GO" id="GO:0030420">
    <property type="term" value="P:establishment of competence for transformation"/>
    <property type="evidence" value="ECO:0007669"/>
    <property type="project" value="UniProtKB-KW"/>
</dbReference>
<name>A0AAV4L9Y9_9BACL</name>
<comment type="caution">
    <text evidence="4">The sequence shown here is derived from an EMBL/GenBank/DDBJ whole genome shotgun (WGS) entry which is preliminary data.</text>
</comment>
<comment type="subcellular location">
    <subcellularLocation>
        <location evidence="1">Cell surface</location>
    </subcellularLocation>
</comment>
<keyword evidence="3" id="KW-0812">Transmembrane</keyword>
<evidence type="ECO:0000313" key="5">
    <source>
        <dbReference type="Proteomes" id="UP001057291"/>
    </source>
</evidence>
<reference evidence="4" key="1">
    <citation type="journal article" date="2023" name="Int. J. Syst. Evol. Microbiol.">
        <title>Collibacillus ludicampi gen. nov., sp. nov., a new soil bacterium of the family Alicyclobacillaceae.</title>
        <authorList>
            <person name="Jojima T."/>
            <person name="Ioku Y."/>
            <person name="Fukuta Y."/>
            <person name="Shirasaka N."/>
            <person name="Matsumura Y."/>
            <person name="Mori M."/>
        </authorList>
    </citation>
    <scope>NUCLEOTIDE SEQUENCE</scope>
    <source>
        <strain evidence="4">TP075</strain>
    </source>
</reference>
<keyword evidence="3" id="KW-1133">Transmembrane helix</keyword>
<evidence type="ECO:0000256" key="1">
    <source>
        <dbReference type="ARBA" id="ARBA00004241"/>
    </source>
</evidence>
<dbReference type="AlphaFoldDB" id="A0AAV4L9Y9"/>
<protein>
    <recommendedName>
        <fullName evidence="6">Prepilin-type N-terminal cleavage/methylation domain-containing protein</fullName>
    </recommendedName>
</protein>
<dbReference type="Pfam" id="PF07963">
    <property type="entry name" value="N_methyl"/>
    <property type="match status" value="1"/>
</dbReference>
<evidence type="ECO:0000256" key="2">
    <source>
        <dbReference type="ARBA" id="ARBA00023287"/>
    </source>
</evidence>
<feature type="transmembrane region" description="Helical" evidence="3">
    <location>
        <begin position="20"/>
        <end position="37"/>
    </location>
</feature>
<proteinExistence type="predicted"/>
<dbReference type="InterPro" id="IPR012902">
    <property type="entry name" value="N_methyl_site"/>
</dbReference>
<dbReference type="GO" id="GO:0009986">
    <property type="term" value="C:cell surface"/>
    <property type="evidence" value="ECO:0007669"/>
    <property type="project" value="UniProtKB-SubCell"/>
</dbReference>
<keyword evidence="5" id="KW-1185">Reference proteome</keyword>
<evidence type="ECO:0000313" key="4">
    <source>
        <dbReference type="EMBL" id="GIM44585.1"/>
    </source>
</evidence>
<dbReference type="Proteomes" id="UP001057291">
    <property type="component" value="Unassembled WGS sequence"/>
</dbReference>
<evidence type="ECO:0000256" key="3">
    <source>
        <dbReference type="SAM" id="Phobius"/>
    </source>
</evidence>
<dbReference type="NCBIfam" id="TIGR02532">
    <property type="entry name" value="IV_pilin_GFxxxE"/>
    <property type="match status" value="1"/>
</dbReference>
<accession>A0AAV4L9Y9</accession>
<keyword evidence="3" id="KW-0472">Membrane</keyword>
<sequence>MKSASIRCLHDESGLTLIETLIALVVMSILVPSVLIWNRHFAHLASMQFARTETDVQAWQGFYFMRSEIHDGKLFTVSSNGKELNFYNGTGDQITYRCNASNQILRQVNGVGASVIANDVVSLSFTVDSSRKGVTILMQTSVGGVTLTWHGFVAGRGGY</sequence>
<organism evidence="4 5">
    <name type="scientific">Collibacillus ludicampi</name>
    <dbReference type="NCBI Taxonomy" id="2771369"/>
    <lineage>
        <taxon>Bacteria</taxon>
        <taxon>Bacillati</taxon>
        <taxon>Bacillota</taxon>
        <taxon>Bacilli</taxon>
        <taxon>Bacillales</taxon>
        <taxon>Alicyclobacillaceae</taxon>
        <taxon>Collibacillus</taxon>
    </lineage>
</organism>
<keyword evidence="2" id="KW-0178">Competence</keyword>
<gene>
    <name evidence="4" type="ORF">DNHGIG_01340</name>
</gene>
<evidence type="ECO:0008006" key="6">
    <source>
        <dbReference type="Google" id="ProtNLM"/>
    </source>
</evidence>